<dbReference type="AlphaFoldDB" id="A0A9W7ZXL4"/>
<sequence>MSVVGAFKLANSHWIPAVGLGTWHIPRKQLSETVQVALESGYRHFDTASIFQTADVLGDTLHRYDLPRAAIFLSYKLWPTHFKRDDVQPAVEKALKDLRTDYLDSLLLHFPNALKTEQVGQKETATPAAGGKGKSVTPKMSLQVDHEHDIGDTWAALEDLHRQGLIRTLGVSNYSIPKLEELKAKVTSVQPMINQVELHPYHPQWELLEYSRKHDIHLTAASPLGSTQGKDLRSDPV</sequence>
<evidence type="ECO:0000256" key="2">
    <source>
        <dbReference type="ARBA" id="ARBA00022857"/>
    </source>
</evidence>
<dbReference type="Proteomes" id="UP001150569">
    <property type="component" value="Unassembled WGS sequence"/>
</dbReference>
<keyword evidence="8" id="KW-1185">Reference proteome</keyword>
<protein>
    <recommendedName>
        <fullName evidence="6">NADP-dependent oxidoreductase domain-containing protein</fullName>
    </recommendedName>
</protein>
<evidence type="ECO:0000256" key="1">
    <source>
        <dbReference type="ARBA" id="ARBA00007905"/>
    </source>
</evidence>
<organism evidence="7 8">
    <name type="scientific">Tieghemiomyces parasiticus</name>
    <dbReference type="NCBI Taxonomy" id="78921"/>
    <lineage>
        <taxon>Eukaryota</taxon>
        <taxon>Fungi</taxon>
        <taxon>Fungi incertae sedis</taxon>
        <taxon>Zoopagomycota</taxon>
        <taxon>Kickxellomycotina</taxon>
        <taxon>Dimargaritomycetes</taxon>
        <taxon>Dimargaritales</taxon>
        <taxon>Dimargaritaceae</taxon>
        <taxon>Tieghemiomyces</taxon>
    </lineage>
</organism>
<evidence type="ECO:0000256" key="5">
    <source>
        <dbReference type="PIRSR" id="PIRSR000097-3"/>
    </source>
</evidence>
<dbReference type="InterPro" id="IPR018170">
    <property type="entry name" value="Aldo/ket_reductase_CS"/>
</dbReference>
<evidence type="ECO:0000256" key="4">
    <source>
        <dbReference type="PIRSR" id="PIRSR000097-2"/>
    </source>
</evidence>
<evidence type="ECO:0000259" key="6">
    <source>
        <dbReference type="Pfam" id="PF00248"/>
    </source>
</evidence>
<dbReference type="PANTHER" id="PTHR43827">
    <property type="entry name" value="2,5-DIKETO-D-GLUCONIC ACID REDUCTASE"/>
    <property type="match status" value="1"/>
</dbReference>
<keyword evidence="3" id="KW-0560">Oxidoreductase</keyword>
<comment type="caution">
    <text evidence="7">The sequence shown here is derived from an EMBL/GenBank/DDBJ whole genome shotgun (WGS) entry which is preliminary data.</text>
</comment>
<dbReference type="PRINTS" id="PR00069">
    <property type="entry name" value="ALDKETRDTASE"/>
</dbReference>
<dbReference type="GO" id="GO:0016616">
    <property type="term" value="F:oxidoreductase activity, acting on the CH-OH group of donors, NAD or NADP as acceptor"/>
    <property type="evidence" value="ECO:0007669"/>
    <property type="project" value="UniProtKB-ARBA"/>
</dbReference>
<reference evidence="7" key="1">
    <citation type="submission" date="2022-07" db="EMBL/GenBank/DDBJ databases">
        <title>Phylogenomic reconstructions and comparative analyses of Kickxellomycotina fungi.</title>
        <authorList>
            <person name="Reynolds N.K."/>
            <person name="Stajich J.E."/>
            <person name="Barry K."/>
            <person name="Grigoriev I.V."/>
            <person name="Crous P."/>
            <person name="Smith M.E."/>
        </authorList>
    </citation>
    <scope>NUCLEOTIDE SEQUENCE</scope>
    <source>
        <strain evidence="7">RSA 861</strain>
    </source>
</reference>
<dbReference type="SUPFAM" id="SSF51430">
    <property type="entry name" value="NAD(P)-linked oxidoreductase"/>
    <property type="match status" value="1"/>
</dbReference>
<evidence type="ECO:0000256" key="3">
    <source>
        <dbReference type="ARBA" id="ARBA00023002"/>
    </source>
</evidence>
<evidence type="ECO:0000313" key="8">
    <source>
        <dbReference type="Proteomes" id="UP001150569"/>
    </source>
</evidence>
<gene>
    <name evidence="7" type="ORF">IWQ60_007421</name>
</gene>
<evidence type="ECO:0000313" key="7">
    <source>
        <dbReference type="EMBL" id="KAJ1918734.1"/>
    </source>
</evidence>
<feature type="site" description="Lowers pKa of active site Tyr" evidence="5">
    <location>
        <position position="76"/>
    </location>
</feature>
<proteinExistence type="inferred from homology"/>
<dbReference type="OrthoDB" id="5945798at2759"/>
<dbReference type="Gene3D" id="3.20.20.100">
    <property type="entry name" value="NADP-dependent oxidoreductase domain"/>
    <property type="match status" value="1"/>
</dbReference>
<dbReference type="CDD" id="cd19071">
    <property type="entry name" value="AKR_AKR1-5-like"/>
    <property type="match status" value="1"/>
</dbReference>
<dbReference type="PIRSF" id="PIRSF000097">
    <property type="entry name" value="AKR"/>
    <property type="match status" value="1"/>
</dbReference>
<dbReference type="InterPro" id="IPR020471">
    <property type="entry name" value="AKR"/>
</dbReference>
<comment type="similarity">
    <text evidence="1">Belongs to the aldo/keto reductase family.</text>
</comment>
<feature type="binding site" evidence="4">
    <location>
        <position position="109"/>
    </location>
    <ligand>
        <name>substrate</name>
    </ligand>
</feature>
<feature type="domain" description="NADP-dependent oxidoreductase" evidence="6">
    <location>
        <begin position="18"/>
        <end position="226"/>
    </location>
</feature>
<dbReference type="EMBL" id="JANBPT010000495">
    <property type="protein sequence ID" value="KAJ1918734.1"/>
    <property type="molecule type" value="Genomic_DNA"/>
</dbReference>
<keyword evidence="2" id="KW-0521">NADP</keyword>
<dbReference type="PANTHER" id="PTHR43827:SF3">
    <property type="entry name" value="NADP-DEPENDENT OXIDOREDUCTASE DOMAIN-CONTAINING PROTEIN"/>
    <property type="match status" value="1"/>
</dbReference>
<dbReference type="InterPro" id="IPR036812">
    <property type="entry name" value="NAD(P)_OxRdtase_dom_sf"/>
</dbReference>
<dbReference type="PROSITE" id="PS00062">
    <property type="entry name" value="ALDOKETO_REDUCTASE_2"/>
    <property type="match status" value="1"/>
</dbReference>
<name>A0A9W7ZXL4_9FUNG</name>
<dbReference type="Pfam" id="PF00248">
    <property type="entry name" value="Aldo_ket_red"/>
    <property type="match status" value="1"/>
</dbReference>
<dbReference type="InterPro" id="IPR023210">
    <property type="entry name" value="NADP_OxRdtase_dom"/>
</dbReference>
<accession>A0A9W7ZXL4</accession>
<feature type="non-terminal residue" evidence="7">
    <location>
        <position position="237"/>
    </location>
</feature>